<keyword evidence="3" id="KW-1185">Reference proteome</keyword>
<dbReference type="RefSeq" id="WP_313875718.1">
    <property type="nucleotide sequence ID" value="NZ_JAVBIK010000001.1"/>
</dbReference>
<sequence>MKVFGVDYLNKLTAQAQGNPRKRQHRNIHDSYTDPCQRLFNAIEMGSYIRPHRHATYPRQELLIAVRGSMALVTFDEHGKVAGAVRFGSGTKSEDLAAGAEVQANTWHTVIALEPGCVLLEVKAGPFDPSQPKDLAPWAPDEGSTDALIYLNLLVGLVKINPNLQMSDVGSPFDSKDS</sequence>
<gene>
    <name evidence="2" type="ORF">RAE19_15405</name>
</gene>
<evidence type="ECO:0000313" key="3">
    <source>
        <dbReference type="Proteomes" id="UP001321700"/>
    </source>
</evidence>
<dbReference type="NCBIfam" id="TIGR04366">
    <property type="entry name" value="cupin_WbuC"/>
    <property type="match status" value="1"/>
</dbReference>
<dbReference type="CDD" id="cd07005">
    <property type="entry name" value="cupin_WbuC-like"/>
    <property type="match status" value="1"/>
</dbReference>
<dbReference type="EMBL" id="JAVBIK010000001">
    <property type="protein sequence ID" value="MDT7520079.1"/>
    <property type="molecule type" value="Genomic_DNA"/>
</dbReference>
<dbReference type="Proteomes" id="UP001321700">
    <property type="component" value="Unassembled WGS sequence"/>
</dbReference>
<comment type="caution">
    <text evidence="2">The sequence shown here is derived from an EMBL/GenBank/DDBJ whole genome shotgun (WGS) entry which is preliminary data.</text>
</comment>
<evidence type="ECO:0000313" key="2">
    <source>
        <dbReference type="EMBL" id="MDT7520079.1"/>
    </source>
</evidence>
<dbReference type="InterPro" id="IPR027565">
    <property type="entry name" value="Cupin_WbuC"/>
</dbReference>
<evidence type="ECO:0000259" key="1">
    <source>
        <dbReference type="Pfam" id="PF19480"/>
    </source>
</evidence>
<protein>
    <submittedName>
        <fullName evidence="2">WbuC family cupin fold metalloprotein</fullName>
    </submittedName>
</protein>
<proteinExistence type="predicted"/>
<dbReference type="SUPFAM" id="SSF51182">
    <property type="entry name" value="RmlC-like cupins"/>
    <property type="match status" value="1"/>
</dbReference>
<accession>A0ABU3KS59</accession>
<dbReference type="Pfam" id="PF19480">
    <property type="entry name" value="DUF6016"/>
    <property type="match status" value="1"/>
</dbReference>
<dbReference type="InterPro" id="IPR046058">
    <property type="entry name" value="WbuC_cupin"/>
</dbReference>
<feature type="domain" description="Cupin fold metalloprotein WbuC cupin" evidence="1">
    <location>
        <begin position="7"/>
        <end position="85"/>
    </location>
</feature>
<dbReference type="InterPro" id="IPR011051">
    <property type="entry name" value="RmlC_Cupin_sf"/>
</dbReference>
<name>A0ABU3KS59_9BURK</name>
<organism evidence="2 3">
    <name type="scientific">Rhodoferax potami</name>
    <dbReference type="NCBI Taxonomy" id="3068338"/>
    <lineage>
        <taxon>Bacteria</taxon>
        <taxon>Pseudomonadati</taxon>
        <taxon>Pseudomonadota</taxon>
        <taxon>Betaproteobacteria</taxon>
        <taxon>Burkholderiales</taxon>
        <taxon>Comamonadaceae</taxon>
        <taxon>Rhodoferax</taxon>
    </lineage>
</organism>
<reference evidence="2 3" key="1">
    <citation type="submission" date="2023-08" db="EMBL/GenBank/DDBJ databases">
        <title>Rhodoferax potami sp. nov. and Rhodoferax mekongensis sp. nov., isolated from the Mekong River in Thailand.</title>
        <authorList>
            <person name="Kitikhun S."/>
            <person name="Charoenyingcharoen P."/>
            <person name="Siriarchawattana P."/>
            <person name="Likhitrattanapisal S."/>
            <person name="Nilsakha T."/>
            <person name="Chanpet A."/>
            <person name="Rattanawaree P."/>
            <person name="Ingsriswang S."/>
        </authorList>
    </citation>
    <scope>NUCLEOTIDE SEQUENCE [LARGE SCALE GENOMIC DNA]</scope>
    <source>
        <strain evidence="2 3">TBRC 17660</strain>
    </source>
</reference>